<evidence type="ECO:0000313" key="4">
    <source>
        <dbReference type="Proteomes" id="UP000266841"/>
    </source>
</evidence>
<feature type="domain" description="DUF6742" evidence="2">
    <location>
        <begin position="109"/>
        <end position="142"/>
    </location>
</feature>
<evidence type="ECO:0000256" key="1">
    <source>
        <dbReference type="SAM" id="MobiDB-lite"/>
    </source>
</evidence>
<dbReference type="Proteomes" id="UP000266841">
    <property type="component" value="Unassembled WGS sequence"/>
</dbReference>
<proteinExistence type="predicted"/>
<feature type="compositionally biased region" description="Polar residues" evidence="1">
    <location>
        <begin position="78"/>
        <end position="87"/>
    </location>
</feature>
<feature type="compositionally biased region" description="Basic and acidic residues" evidence="1">
    <location>
        <begin position="89"/>
        <end position="108"/>
    </location>
</feature>
<dbReference type="InterPro" id="IPR046630">
    <property type="entry name" value="DUF6742"/>
</dbReference>
<keyword evidence="4" id="KW-1185">Reference proteome</keyword>
<feature type="non-terminal residue" evidence="3">
    <location>
        <position position="178"/>
    </location>
</feature>
<evidence type="ECO:0000313" key="3">
    <source>
        <dbReference type="EMBL" id="EJK45010.1"/>
    </source>
</evidence>
<gene>
    <name evidence="3" type="ORF">THAOC_36406</name>
</gene>
<protein>
    <recommendedName>
        <fullName evidence="2">DUF6742 domain-containing protein</fullName>
    </recommendedName>
</protein>
<dbReference type="AlphaFoldDB" id="K0R084"/>
<dbReference type="Pfam" id="PF20527">
    <property type="entry name" value="DUF6742"/>
    <property type="match status" value="1"/>
</dbReference>
<reference evidence="3 4" key="1">
    <citation type="journal article" date="2012" name="Genome Biol.">
        <title>Genome and low-iron response of an oceanic diatom adapted to chronic iron limitation.</title>
        <authorList>
            <person name="Lommer M."/>
            <person name="Specht M."/>
            <person name="Roy A.S."/>
            <person name="Kraemer L."/>
            <person name="Andreson R."/>
            <person name="Gutowska M.A."/>
            <person name="Wolf J."/>
            <person name="Bergner S.V."/>
            <person name="Schilhabel M.B."/>
            <person name="Klostermeier U.C."/>
            <person name="Beiko R.G."/>
            <person name="Rosenstiel P."/>
            <person name="Hippler M."/>
            <person name="Laroche J."/>
        </authorList>
    </citation>
    <scope>NUCLEOTIDE SEQUENCE [LARGE SCALE GENOMIC DNA]</scope>
    <source>
        <strain evidence="3 4">CCMP1005</strain>
    </source>
</reference>
<feature type="region of interest" description="Disordered" evidence="1">
    <location>
        <begin position="136"/>
        <end position="178"/>
    </location>
</feature>
<sequence>MCVVIPLRPRPRPRGKRERPQRAAGWQTMPSQFVFRRIIDIVLFLLSLLKAASFSTVAASFESFGKGQEPPWRRFDMNMTSTSSNSHPDGAREETEGSCEREAGEERVSSTSAELICLAQDDNGSNDTAEISAFLGQRERAKGGMTSVPQPPSSVPNISSAAVDVEGRASTSSASAGL</sequence>
<feature type="compositionally biased region" description="Polar residues" evidence="1">
    <location>
        <begin position="169"/>
        <end position="178"/>
    </location>
</feature>
<feature type="region of interest" description="Disordered" evidence="1">
    <location>
        <begin position="78"/>
        <end position="108"/>
    </location>
</feature>
<accession>K0R084</accession>
<comment type="caution">
    <text evidence="3">The sequence shown here is derived from an EMBL/GenBank/DDBJ whole genome shotgun (WGS) entry which is preliminary data.</text>
</comment>
<dbReference type="EMBL" id="AGNL01048932">
    <property type="protein sequence ID" value="EJK45010.1"/>
    <property type="molecule type" value="Genomic_DNA"/>
</dbReference>
<name>K0R084_THAOC</name>
<evidence type="ECO:0000259" key="2">
    <source>
        <dbReference type="Pfam" id="PF20527"/>
    </source>
</evidence>
<organism evidence="3 4">
    <name type="scientific">Thalassiosira oceanica</name>
    <name type="common">Marine diatom</name>
    <dbReference type="NCBI Taxonomy" id="159749"/>
    <lineage>
        <taxon>Eukaryota</taxon>
        <taxon>Sar</taxon>
        <taxon>Stramenopiles</taxon>
        <taxon>Ochrophyta</taxon>
        <taxon>Bacillariophyta</taxon>
        <taxon>Coscinodiscophyceae</taxon>
        <taxon>Thalassiosirophycidae</taxon>
        <taxon>Thalassiosirales</taxon>
        <taxon>Thalassiosiraceae</taxon>
        <taxon>Thalassiosira</taxon>
    </lineage>
</organism>